<reference evidence="6 7" key="1">
    <citation type="submission" date="2024-02" db="EMBL/GenBank/DDBJ databases">
        <title>Chromosome-scale genome assembly of the rough periwinkle Littorina saxatilis.</title>
        <authorList>
            <person name="De Jode A."/>
            <person name="Faria R."/>
            <person name="Formenti G."/>
            <person name="Sims Y."/>
            <person name="Smith T.P."/>
            <person name="Tracey A."/>
            <person name="Wood J.M.D."/>
            <person name="Zagrodzka Z.B."/>
            <person name="Johannesson K."/>
            <person name="Butlin R.K."/>
            <person name="Leder E.H."/>
        </authorList>
    </citation>
    <scope>NUCLEOTIDE SEQUENCE [LARGE SCALE GENOMIC DNA]</scope>
    <source>
        <strain evidence="6">Snail1</strain>
        <tissue evidence="6">Muscle</tissue>
    </source>
</reference>
<dbReference type="GO" id="GO:0005634">
    <property type="term" value="C:nucleus"/>
    <property type="evidence" value="ECO:0007669"/>
    <property type="project" value="UniProtKB-SubCell"/>
</dbReference>
<keyword evidence="2" id="KW-0808">Transferase</keyword>
<dbReference type="SMART" id="SM01343">
    <property type="entry name" value="FATC"/>
    <property type="match status" value="1"/>
</dbReference>
<evidence type="ECO:0000256" key="1">
    <source>
        <dbReference type="ARBA" id="ARBA00004123"/>
    </source>
</evidence>
<dbReference type="AlphaFoldDB" id="A0AAN9GPG3"/>
<keyword evidence="2" id="KW-0418">Kinase</keyword>
<feature type="domain" description="FATC" evidence="5">
    <location>
        <begin position="66"/>
        <end position="98"/>
    </location>
</feature>
<evidence type="ECO:0000256" key="3">
    <source>
        <dbReference type="ARBA" id="ARBA00022763"/>
    </source>
</evidence>
<dbReference type="Pfam" id="PF02260">
    <property type="entry name" value="FATC"/>
    <property type="match status" value="1"/>
</dbReference>
<name>A0AAN9GPG3_9CAEN</name>
<evidence type="ECO:0000259" key="5">
    <source>
        <dbReference type="PROSITE" id="PS51190"/>
    </source>
</evidence>
<evidence type="ECO:0000256" key="4">
    <source>
        <dbReference type="ARBA" id="ARBA00023242"/>
    </source>
</evidence>
<evidence type="ECO:0000313" key="6">
    <source>
        <dbReference type="EMBL" id="KAK7116237.1"/>
    </source>
</evidence>
<dbReference type="GO" id="GO:0005694">
    <property type="term" value="C:chromosome"/>
    <property type="evidence" value="ECO:0007669"/>
    <property type="project" value="TreeGrafter"/>
</dbReference>
<dbReference type="GO" id="GO:0000723">
    <property type="term" value="P:telomere maintenance"/>
    <property type="evidence" value="ECO:0007669"/>
    <property type="project" value="TreeGrafter"/>
</dbReference>
<keyword evidence="3" id="KW-0227">DNA damage</keyword>
<dbReference type="GO" id="GO:0000077">
    <property type="term" value="P:DNA damage checkpoint signaling"/>
    <property type="evidence" value="ECO:0007669"/>
    <property type="project" value="TreeGrafter"/>
</dbReference>
<evidence type="ECO:0000313" key="7">
    <source>
        <dbReference type="Proteomes" id="UP001374579"/>
    </source>
</evidence>
<dbReference type="GO" id="GO:0006281">
    <property type="term" value="P:DNA repair"/>
    <property type="evidence" value="ECO:0007669"/>
    <property type="project" value="TreeGrafter"/>
</dbReference>
<accession>A0AAN9GPG3</accession>
<dbReference type="PROSITE" id="PS51190">
    <property type="entry name" value="FATC"/>
    <property type="match status" value="1"/>
</dbReference>
<dbReference type="PANTHER" id="PTHR11139:SF69">
    <property type="entry name" value="SERINE_THREONINE-PROTEIN KINASE ATR"/>
    <property type="match status" value="1"/>
</dbReference>
<comment type="caution">
    <text evidence="6">The sequence shown here is derived from an EMBL/GenBank/DDBJ whole genome shotgun (WGS) entry which is preliminary data.</text>
</comment>
<dbReference type="InterPro" id="IPR003152">
    <property type="entry name" value="FATC_dom"/>
</dbReference>
<protein>
    <recommendedName>
        <fullName evidence="5">FATC domain-containing protein</fullName>
    </recommendedName>
</protein>
<evidence type="ECO:0000256" key="2">
    <source>
        <dbReference type="ARBA" id="ARBA00022527"/>
    </source>
</evidence>
<dbReference type="EMBL" id="JBAMIC010000001">
    <property type="protein sequence ID" value="KAK7116237.1"/>
    <property type="molecule type" value="Genomic_DNA"/>
</dbReference>
<comment type="subcellular location">
    <subcellularLocation>
        <location evidence="1">Nucleus</location>
    </subcellularLocation>
</comment>
<organism evidence="6 7">
    <name type="scientific">Littorina saxatilis</name>
    <dbReference type="NCBI Taxonomy" id="31220"/>
    <lineage>
        <taxon>Eukaryota</taxon>
        <taxon>Metazoa</taxon>
        <taxon>Spiralia</taxon>
        <taxon>Lophotrochozoa</taxon>
        <taxon>Mollusca</taxon>
        <taxon>Gastropoda</taxon>
        <taxon>Caenogastropoda</taxon>
        <taxon>Littorinimorpha</taxon>
        <taxon>Littorinoidea</taxon>
        <taxon>Littorinidae</taxon>
        <taxon>Littorina</taxon>
    </lineage>
</organism>
<dbReference type="GO" id="GO:0004674">
    <property type="term" value="F:protein serine/threonine kinase activity"/>
    <property type="evidence" value="ECO:0007669"/>
    <property type="project" value="UniProtKB-KW"/>
</dbReference>
<dbReference type="Proteomes" id="UP001374579">
    <property type="component" value="Unassembled WGS sequence"/>
</dbReference>
<gene>
    <name evidence="6" type="ORF">V1264_001955</name>
</gene>
<keyword evidence="4" id="KW-0539">Nucleus</keyword>
<keyword evidence="2" id="KW-0723">Serine/threonine-protein kinase</keyword>
<dbReference type="InterPro" id="IPR050517">
    <property type="entry name" value="DDR_Repair_Kinase"/>
</dbReference>
<proteinExistence type="predicted"/>
<keyword evidence="7" id="KW-1185">Reference proteome</keyword>
<sequence length="98" mass="11207">MNALSDSILKPFIYDPLVEWSKPSKEKRSNPTETGEITNEQALNHVQNIEDRLRGILKTKTKARGLPLSIEGHVSYLIQEATDERNLCQMYIGWAAYM</sequence>
<dbReference type="PANTHER" id="PTHR11139">
    <property type="entry name" value="ATAXIA TELANGIECTASIA MUTATED ATM -RELATED"/>
    <property type="match status" value="1"/>
</dbReference>